<dbReference type="EMBL" id="AP022871">
    <property type="protein sequence ID" value="BCB84861.1"/>
    <property type="molecule type" value="Genomic_DNA"/>
</dbReference>
<name>A0A6F8YFZ1_9ACTN</name>
<reference evidence="1 2" key="2">
    <citation type="submission" date="2020-03" db="EMBL/GenBank/DDBJ databases">
        <authorList>
            <person name="Ichikawa N."/>
            <person name="Kimura A."/>
            <person name="Kitahashi Y."/>
            <person name="Uohara A."/>
        </authorList>
    </citation>
    <scope>NUCLEOTIDE SEQUENCE [LARGE SCALE GENOMIC DNA]</scope>
    <source>
        <strain evidence="1 2">NBRC 105367</strain>
    </source>
</reference>
<dbReference type="AlphaFoldDB" id="A0A6F8YFZ1"/>
<evidence type="ECO:0000313" key="1">
    <source>
        <dbReference type="EMBL" id="BCB84861.1"/>
    </source>
</evidence>
<sequence>MPGKQYERTVDFLTYLLADSPGDVAGGVDTRAWIVLELIYPAGMVLAAPNLRRNRRCARPACRGRPVVRSTCVF</sequence>
<gene>
    <name evidence="1" type="ORF">Psuf_021740</name>
</gene>
<evidence type="ECO:0000313" key="2">
    <source>
        <dbReference type="Proteomes" id="UP000503011"/>
    </source>
</evidence>
<dbReference type="Proteomes" id="UP000503011">
    <property type="component" value="Chromosome"/>
</dbReference>
<reference evidence="1 2" key="1">
    <citation type="submission" date="2020-03" db="EMBL/GenBank/DDBJ databases">
        <title>Whole genome shotgun sequence of Phytohabitans suffuscus NBRC 105367.</title>
        <authorList>
            <person name="Komaki H."/>
            <person name="Tamura T."/>
        </authorList>
    </citation>
    <scope>NUCLEOTIDE SEQUENCE [LARGE SCALE GENOMIC DNA]</scope>
    <source>
        <strain evidence="1 2">NBRC 105367</strain>
    </source>
</reference>
<accession>A0A6F8YFZ1</accession>
<dbReference type="KEGG" id="psuu:Psuf_021740"/>
<keyword evidence="2" id="KW-1185">Reference proteome</keyword>
<proteinExistence type="predicted"/>
<organism evidence="1 2">
    <name type="scientific">Phytohabitans suffuscus</name>
    <dbReference type="NCBI Taxonomy" id="624315"/>
    <lineage>
        <taxon>Bacteria</taxon>
        <taxon>Bacillati</taxon>
        <taxon>Actinomycetota</taxon>
        <taxon>Actinomycetes</taxon>
        <taxon>Micromonosporales</taxon>
        <taxon>Micromonosporaceae</taxon>
    </lineage>
</organism>
<protein>
    <submittedName>
        <fullName evidence="1">Uncharacterized protein</fullName>
    </submittedName>
</protein>